<dbReference type="InterPro" id="IPR043128">
    <property type="entry name" value="Rev_trsase/Diguanyl_cyclase"/>
</dbReference>
<feature type="domain" description="Reverse transcriptase" evidence="3">
    <location>
        <begin position="1"/>
        <end position="153"/>
    </location>
</feature>
<comment type="similarity">
    <text evidence="1">Belongs to the beta type-B retroviral polymerase family. HERV class-II K(HML-2) pol subfamily.</text>
</comment>
<dbReference type="Gene3D" id="3.30.70.270">
    <property type="match status" value="2"/>
</dbReference>
<dbReference type="AlphaFoldDB" id="A0A401PLI9"/>
<dbReference type="InterPro" id="IPR050951">
    <property type="entry name" value="Retrovirus_Pol_polyprotein"/>
</dbReference>
<dbReference type="InterPro" id="IPR000477">
    <property type="entry name" value="RT_dom"/>
</dbReference>
<comment type="caution">
    <text evidence="4">The sequence shown here is derived from an EMBL/GenBank/DDBJ whole genome shotgun (WGS) entry which is preliminary data.</text>
</comment>
<dbReference type="GO" id="GO:0004523">
    <property type="term" value="F:RNA-DNA hybrid ribonuclease activity"/>
    <property type="evidence" value="ECO:0007669"/>
    <property type="project" value="UniProtKB-EC"/>
</dbReference>
<evidence type="ECO:0000259" key="3">
    <source>
        <dbReference type="PROSITE" id="PS50878"/>
    </source>
</evidence>
<dbReference type="PANTHER" id="PTHR37984:SF5">
    <property type="entry name" value="PROTEIN NYNRIN-LIKE"/>
    <property type="match status" value="1"/>
</dbReference>
<evidence type="ECO:0000313" key="4">
    <source>
        <dbReference type="EMBL" id="GCB73973.1"/>
    </source>
</evidence>
<sequence length="261" mass="30171">MVIDYSQTINRYMQLDAYPLPRISDMVNQIAQYRVFSTVDLKSAYHQLPIRPKDRQYTAFKADGRLYHFLKVPFGVTNGVSVFQREMDRMVDKYGLRATFPYLDNVTICGRDQQDHDENLRRFFHTAKLLNLNYNREKCIFRTTRLAILGYVVEHGVLGSDPDRMRPLLELPLPHCPKALKRCLGFFSYYAQWVPNYVDKARPLIKSTTFPLTTEARLAFDRIKADIAKAAMHAVDESIPFQVESDALDFALATTLNQAGF</sequence>
<protein>
    <recommendedName>
        <fullName evidence="2">ribonuclease H</fullName>
        <ecNumber evidence="2">3.1.26.4</ecNumber>
    </recommendedName>
</protein>
<dbReference type="SUPFAM" id="SSF56672">
    <property type="entry name" value="DNA/RNA polymerases"/>
    <property type="match status" value="1"/>
</dbReference>
<dbReference type="EC" id="3.1.26.4" evidence="2"/>
<dbReference type="Gene3D" id="3.10.10.10">
    <property type="entry name" value="HIV Type 1 Reverse Transcriptase, subunit A, domain 1"/>
    <property type="match status" value="1"/>
</dbReference>
<reference evidence="4 5" key="1">
    <citation type="journal article" date="2018" name="Nat. Ecol. Evol.">
        <title>Shark genomes provide insights into elasmobranch evolution and the origin of vertebrates.</title>
        <authorList>
            <person name="Hara Y"/>
            <person name="Yamaguchi K"/>
            <person name="Onimaru K"/>
            <person name="Kadota M"/>
            <person name="Koyanagi M"/>
            <person name="Keeley SD"/>
            <person name="Tatsumi K"/>
            <person name="Tanaka K"/>
            <person name="Motone F"/>
            <person name="Kageyama Y"/>
            <person name="Nozu R"/>
            <person name="Adachi N"/>
            <person name="Nishimura O"/>
            <person name="Nakagawa R"/>
            <person name="Tanegashima C"/>
            <person name="Kiyatake I"/>
            <person name="Matsumoto R"/>
            <person name="Murakumo K"/>
            <person name="Nishida K"/>
            <person name="Terakita A"/>
            <person name="Kuratani S"/>
            <person name="Sato K"/>
            <person name="Hyodo S Kuraku.S."/>
        </authorList>
    </citation>
    <scope>NUCLEOTIDE SEQUENCE [LARGE SCALE GENOMIC DNA]</scope>
</reference>
<gene>
    <name evidence="4" type="ORF">scyTo_0003057</name>
</gene>
<dbReference type="PROSITE" id="PS50878">
    <property type="entry name" value="RT_POL"/>
    <property type="match status" value="1"/>
</dbReference>
<organism evidence="4 5">
    <name type="scientific">Scyliorhinus torazame</name>
    <name type="common">Cloudy catshark</name>
    <name type="synonym">Catulus torazame</name>
    <dbReference type="NCBI Taxonomy" id="75743"/>
    <lineage>
        <taxon>Eukaryota</taxon>
        <taxon>Metazoa</taxon>
        <taxon>Chordata</taxon>
        <taxon>Craniata</taxon>
        <taxon>Vertebrata</taxon>
        <taxon>Chondrichthyes</taxon>
        <taxon>Elasmobranchii</taxon>
        <taxon>Galeomorphii</taxon>
        <taxon>Galeoidea</taxon>
        <taxon>Carcharhiniformes</taxon>
        <taxon>Scyliorhinidae</taxon>
        <taxon>Scyliorhinus</taxon>
    </lineage>
</organism>
<proteinExistence type="inferred from homology"/>
<dbReference type="CDD" id="cd01647">
    <property type="entry name" value="RT_LTR"/>
    <property type="match status" value="1"/>
</dbReference>
<keyword evidence="5" id="KW-1185">Reference proteome</keyword>
<dbReference type="Pfam" id="PF00078">
    <property type="entry name" value="RVT_1"/>
    <property type="match status" value="1"/>
</dbReference>
<evidence type="ECO:0000256" key="1">
    <source>
        <dbReference type="ARBA" id="ARBA00010879"/>
    </source>
</evidence>
<evidence type="ECO:0000256" key="2">
    <source>
        <dbReference type="ARBA" id="ARBA00012180"/>
    </source>
</evidence>
<dbReference type="InterPro" id="IPR043502">
    <property type="entry name" value="DNA/RNA_pol_sf"/>
</dbReference>
<dbReference type="OMA" id="AFITHCH"/>
<evidence type="ECO:0000313" key="5">
    <source>
        <dbReference type="Proteomes" id="UP000288216"/>
    </source>
</evidence>
<name>A0A401PLI9_SCYTO</name>
<accession>A0A401PLI9</accession>
<dbReference type="OrthoDB" id="9427410at2759"/>
<dbReference type="Proteomes" id="UP000288216">
    <property type="component" value="Unassembled WGS sequence"/>
</dbReference>
<dbReference type="STRING" id="75743.A0A401PLI9"/>
<dbReference type="EMBL" id="BFAA01000804">
    <property type="protein sequence ID" value="GCB73973.1"/>
    <property type="molecule type" value="Genomic_DNA"/>
</dbReference>
<dbReference type="PANTHER" id="PTHR37984">
    <property type="entry name" value="PROTEIN CBG26694"/>
    <property type="match status" value="1"/>
</dbReference>